<sequence>MADDHDDGHHDHDRPDYDPANKDLPSGEPPLRSTAPQSEYTGRDVGVGVAVVLVGVALTFVLPIAVV</sequence>
<dbReference type="GeneID" id="60587139"/>
<dbReference type="KEGG" id="hlt:I7X12_01560"/>
<keyword evidence="2" id="KW-1133">Transmembrane helix</keyword>
<keyword evidence="2" id="KW-0812">Transmembrane</keyword>
<reference evidence="3 4" key="1">
    <citation type="submission" date="2020-12" db="EMBL/GenBank/DDBJ databases">
        <title>Halosimplex halophilum sp. nov. and Halosimplex salinum sp. nov., two new members of the genus Halosimplex.</title>
        <authorList>
            <person name="Cui H.L."/>
        </authorList>
    </citation>
    <scope>NUCLEOTIDE SEQUENCE [LARGE SCALE GENOMIC DNA]</scope>
    <source>
        <strain evidence="3 4">YGH94</strain>
    </source>
</reference>
<keyword evidence="2" id="KW-0472">Membrane</keyword>
<dbReference type="EMBL" id="CP065856">
    <property type="protein sequence ID" value="QPV63349.1"/>
    <property type="molecule type" value="Genomic_DNA"/>
</dbReference>
<proteinExistence type="predicted"/>
<dbReference type="AlphaFoldDB" id="A0A7T3FZ05"/>
<evidence type="ECO:0000313" key="4">
    <source>
        <dbReference type="Proteomes" id="UP000595001"/>
    </source>
</evidence>
<evidence type="ECO:0000313" key="3">
    <source>
        <dbReference type="EMBL" id="QPV63349.1"/>
    </source>
</evidence>
<keyword evidence="4" id="KW-1185">Reference proteome</keyword>
<dbReference type="Pfam" id="PF24418">
    <property type="entry name" value="DUF7550"/>
    <property type="match status" value="1"/>
</dbReference>
<dbReference type="RefSeq" id="WP_198062139.1">
    <property type="nucleotide sequence ID" value="NZ_CP065856.1"/>
</dbReference>
<evidence type="ECO:0000256" key="2">
    <source>
        <dbReference type="SAM" id="Phobius"/>
    </source>
</evidence>
<dbReference type="InterPro" id="IPR055972">
    <property type="entry name" value="DUF7550"/>
</dbReference>
<feature type="compositionally biased region" description="Basic and acidic residues" evidence="1">
    <location>
        <begin position="1"/>
        <end position="21"/>
    </location>
</feature>
<protein>
    <submittedName>
        <fullName evidence="3">Uncharacterized protein</fullName>
    </submittedName>
</protein>
<accession>A0A7T3FZ05</accession>
<name>A0A7T3FZ05_9EURY</name>
<organism evidence="3 4">
    <name type="scientific">Halosimplex litoreum</name>
    <dbReference type="NCBI Taxonomy" id="1198301"/>
    <lineage>
        <taxon>Archaea</taxon>
        <taxon>Methanobacteriati</taxon>
        <taxon>Methanobacteriota</taxon>
        <taxon>Stenosarchaea group</taxon>
        <taxon>Halobacteria</taxon>
        <taxon>Halobacteriales</taxon>
        <taxon>Haloarculaceae</taxon>
        <taxon>Halosimplex</taxon>
    </lineage>
</organism>
<feature type="region of interest" description="Disordered" evidence="1">
    <location>
        <begin position="1"/>
        <end position="40"/>
    </location>
</feature>
<dbReference type="Proteomes" id="UP000595001">
    <property type="component" value="Chromosome"/>
</dbReference>
<feature type="transmembrane region" description="Helical" evidence="2">
    <location>
        <begin position="45"/>
        <end position="66"/>
    </location>
</feature>
<evidence type="ECO:0000256" key="1">
    <source>
        <dbReference type="SAM" id="MobiDB-lite"/>
    </source>
</evidence>
<gene>
    <name evidence="3" type="ORF">I7X12_01560</name>
</gene>